<sequence length="49" mass="5510">MLILVAAAVLFLGVFVVHQRRATTVMVEPRLFRRPALISVLALSENDQF</sequence>
<protein>
    <submittedName>
        <fullName evidence="1">Uncharacterized protein</fullName>
    </submittedName>
</protein>
<gene>
    <name evidence="1" type="ORF">JOF36_007416</name>
</gene>
<keyword evidence="2" id="KW-1185">Reference proteome</keyword>
<organism evidence="1 2">
    <name type="scientific">Pseudonocardia parietis</name>
    <dbReference type="NCBI Taxonomy" id="570936"/>
    <lineage>
        <taxon>Bacteria</taxon>
        <taxon>Bacillati</taxon>
        <taxon>Actinomycetota</taxon>
        <taxon>Actinomycetes</taxon>
        <taxon>Pseudonocardiales</taxon>
        <taxon>Pseudonocardiaceae</taxon>
        <taxon>Pseudonocardia</taxon>
    </lineage>
</organism>
<dbReference type="RefSeq" id="WP_210036780.1">
    <property type="nucleotide sequence ID" value="NZ_JAGINU010000004.1"/>
</dbReference>
<evidence type="ECO:0000313" key="2">
    <source>
        <dbReference type="Proteomes" id="UP001519295"/>
    </source>
</evidence>
<accession>A0ABS4W6A1</accession>
<dbReference type="Proteomes" id="UP001519295">
    <property type="component" value="Unassembled WGS sequence"/>
</dbReference>
<comment type="caution">
    <text evidence="1">The sequence shown here is derived from an EMBL/GenBank/DDBJ whole genome shotgun (WGS) entry which is preliminary data.</text>
</comment>
<dbReference type="EMBL" id="JAGINU010000004">
    <property type="protein sequence ID" value="MBP2371643.1"/>
    <property type="molecule type" value="Genomic_DNA"/>
</dbReference>
<name>A0ABS4W6A1_9PSEU</name>
<evidence type="ECO:0000313" key="1">
    <source>
        <dbReference type="EMBL" id="MBP2371643.1"/>
    </source>
</evidence>
<reference evidence="1 2" key="1">
    <citation type="submission" date="2021-03" db="EMBL/GenBank/DDBJ databases">
        <title>Sequencing the genomes of 1000 actinobacteria strains.</title>
        <authorList>
            <person name="Klenk H.-P."/>
        </authorList>
    </citation>
    <scope>NUCLEOTIDE SEQUENCE [LARGE SCALE GENOMIC DNA]</scope>
    <source>
        <strain evidence="1 2">DSM 45256</strain>
    </source>
</reference>
<proteinExistence type="predicted"/>